<protein>
    <submittedName>
        <fullName evidence="2">Uncharacterized protein</fullName>
    </submittedName>
</protein>
<organism evidence="2">
    <name type="scientific">Cacopsylla melanoneura</name>
    <dbReference type="NCBI Taxonomy" id="428564"/>
    <lineage>
        <taxon>Eukaryota</taxon>
        <taxon>Metazoa</taxon>
        <taxon>Ecdysozoa</taxon>
        <taxon>Arthropoda</taxon>
        <taxon>Hexapoda</taxon>
        <taxon>Insecta</taxon>
        <taxon>Pterygota</taxon>
        <taxon>Neoptera</taxon>
        <taxon>Paraneoptera</taxon>
        <taxon>Hemiptera</taxon>
        <taxon>Sternorrhyncha</taxon>
        <taxon>Psylloidea</taxon>
        <taxon>Psyllidae</taxon>
        <taxon>Psyllinae</taxon>
        <taxon>Cacopsylla</taxon>
    </lineage>
</organism>
<reference evidence="2" key="1">
    <citation type="submission" date="2021-05" db="EMBL/GenBank/DDBJ databases">
        <authorList>
            <person name="Alioto T."/>
            <person name="Alioto T."/>
            <person name="Gomez Garrido J."/>
        </authorList>
    </citation>
    <scope>NUCLEOTIDE SEQUENCE</scope>
</reference>
<dbReference type="EMBL" id="HBUF01029081">
    <property type="protein sequence ID" value="CAG6613994.1"/>
    <property type="molecule type" value="Transcribed_RNA"/>
</dbReference>
<dbReference type="EMBL" id="HBUF01029083">
    <property type="protein sequence ID" value="CAG6613996.1"/>
    <property type="molecule type" value="Transcribed_RNA"/>
</dbReference>
<sequence>MILLNEELSERGVDDEVDGNEESTLPLGKGESVLVFLARAFSLLSRSVVEGALVLEEGGGLSSSSLSESLAESWPPGGNADDSSSLEEEEDSTGLIRHLLTSFL</sequence>
<dbReference type="EMBL" id="HBUF01547917">
    <property type="protein sequence ID" value="CAG6757799.1"/>
    <property type="molecule type" value="Transcribed_RNA"/>
</dbReference>
<accession>A0A8D9EM92</accession>
<feature type="region of interest" description="Disordered" evidence="1">
    <location>
        <begin position="59"/>
        <end position="93"/>
    </location>
</feature>
<dbReference type="AlphaFoldDB" id="A0A8D9EM92"/>
<name>A0A8D9EM92_9HEMI</name>
<evidence type="ECO:0000313" key="2">
    <source>
        <dbReference type="EMBL" id="CAG6757799.1"/>
    </source>
</evidence>
<feature type="compositionally biased region" description="Low complexity" evidence="1">
    <location>
        <begin position="59"/>
        <end position="73"/>
    </location>
</feature>
<dbReference type="EMBL" id="HBUF01547918">
    <property type="protein sequence ID" value="CAG6757800.1"/>
    <property type="molecule type" value="Transcribed_RNA"/>
</dbReference>
<dbReference type="EMBL" id="HBUF01029082">
    <property type="protein sequence ID" value="CAG6613995.1"/>
    <property type="molecule type" value="Transcribed_RNA"/>
</dbReference>
<evidence type="ECO:0000256" key="1">
    <source>
        <dbReference type="SAM" id="MobiDB-lite"/>
    </source>
</evidence>
<dbReference type="EMBL" id="HBUF01547919">
    <property type="protein sequence ID" value="CAG6757801.1"/>
    <property type="molecule type" value="Transcribed_RNA"/>
</dbReference>
<feature type="region of interest" description="Disordered" evidence="1">
    <location>
        <begin position="1"/>
        <end position="24"/>
    </location>
</feature>
<proteinExistence type="predicted"/>